<evidence type="ECO:0000313" key="1">
    <source>
        <dbReference type="EMBL" id="AEW04716.1"/>
    </source>
</evidence>
<accession>G8TV76</accession>
<reference evidence="2" key="1">
    <citation type="submission" date="2011-12" db="EMBL/GenBank/DDBJ databases">
        <title>The complete genome of chromosome of Sulfobacillus acidophilus DSM 10332.</title>
        <authorList>
            <person name="Lucas S."/>
            <person name="Han J."/>
            <person name="Lapidus A."/>
            <person name="Bruce D."/>
            <person name="Goodwin L."/>
            <person name="Pitluck S."/>
            <person name="Peters L."/>
            <person name="Kyrpides N."/>
            <person name="Mavromatis K."/>
            <person name="Ivanova N."/>
            <person name="Mikhailova N."/>
            <person name="Chertkov O."/>
            <person name="Saunders E."/>
            <person name="Detter J.C."/>
            <person name="Tapia R."/>
            <person name="Han C."/>
            <person name="Land M."/>
            <person name="Hauser L."/>
            <person name="Markowitz V."/>
            <person name="Cheng J.-F."/>
            <person name="Hugenholtz P."/>
            <person name="Woyke T."/>
            <person name="Wu D."/>
            <person name="Pukall R."/>
            <person name="Gehrich-Schroeter G."/>
            <person name="Schneider S."/>
            <person name="Klenk H.-P."/>
            <person name="Eisen J.A."/>
        </authorList>
    </citation>
    <scope>NUCLEOTIDE SEQUENCE [LARGE SCALE GENOMIC DNA]</scope>
    <source>
        <strain evidence="2">ATCC 700253 / DSM 10332 / NAL</strain>
    </source>
</reference>
<keyword evidence="2" id="KW-1185">Reference proteome</keyword>
<dbReference type="EMBL" id="CP003179">
    <property type="protein sequence ID" value="AEW04716.1"/>
    <property type="molecule type" value="Genomic_DNA"/>
</dbReference>
<gene>
    <name evidence="1" type="ordered locus">Sulac_1216</name>
</gene>
<name>G8TV76_SULAD</name>
<reference evidence="1 2" key="2">
    <citation type="journal article" date="2012" name="Stand. Genomic Sci.">
        <title>Complete genome sequence of the moderately thermophilic mineral-sulfide-oxidizing firmicute Sulfobacillus acidophilus type strain (NAL(T)).</title>
        <authorList>
            <person name="Anderson I."/>
            <person name="Chertkov O."/>
            <person name="Chen A."/>
            <person name="Saunders E."/>
            <person name="Lapidus A."/>
            <person name="Nolan M."/>
            <person name="Lucas S."/>
            <person name="Hammon N."/>
            <person name="Deshpande S."/>
            <person name="Cheng J.F."/>
            <person name="Han C."/>
            <person name="Tapia R."/>
            <person name="Goodwin L.A."/>
            <person name="Pitluck S."/>
            <person name="Liolios K."/>
            <person name="Pagani I."/>
            <person name="Ivanova N."/>
            <person name="Mikhailova N."/>
            <person name="Pati A."/>
            <person name="Palaniappan K."/>
            <person name="Land M."/>
            <person name="Pan C."/>
            <person name="Rohde M."/>
            <person name="Pukall R."/>
            <person name="Goker M."/>
            <person name="Detter J.C."/>
            <person name="Woyke T."/>
            <person name="Bristow J."/>
            <person name="Eisen J.A."/>
            <person name="Markowitz V."/>
            <person name="Hugenholtz P."/>
            <person name="Kyrpides N.C."/>
            <person name="Klenk H.P."/>
            <person name="Mavromatis K."/>
        </authorList>
    </citation>
    <scope>NUCLEOTIDE SEQUENCE [LARGE SCALE GENOMIC DNA]</scope>
    <source>
        <strain evidence="2">ATCC 700253 / DSM 10332 / NAL</strain>
    </source>
</reference>
<dbReference type="AlphaFoldDB" id="G8TV76"/>
<sequence>MMRGPFNATPSNPDRLVWVKIHDRTAQHPDILVPVPLRIDAEGPQAVDAYLRKSGRYHPDTETWSFWPFSVEGDDA</sequence>
<proteinExistence type="predicted"/>
<organism evidence="1 2">
    <name type="scientific">Sulfobacillus acidophilus (strain ATCC 700253 / DSM 10332 / NAL)</name>
    <dbReference type="NCBI Taxonomy" id="679936"/>
    <lineage>
        <taxon>Bacteria</taxon>
        <taxon>Bacillati</taxon>
        <taxon>Bacillota</taxon>
        <taxon>Clostridia</taxon>
        <taxon>Eubacteriales</taxon>
        <taxon>Clostridiales Family XVII. Incertae Sedis</taxon>
        <taxon>Sulfobacillus</taxon>
    </lineage>
</organism>
<dbReference type="PATRIC" id="fig|679936.5.peg.1275"/>
<protein>
    <submittedName>
        <fullName evidence="1">Uncharacterized protein</fullName>
    </submittedName>
</protein>
<dbReference type="STRING" id="679936.Sulac_1216"/>
<dbReference type="KEGG" id="sap:Sulac_1216"/>
<evidence type="ECO:0000313" key="2">
    <source>
        <dbReference type="Proteomes" id="UP000005439"/>
    </source>
</evidence>
<dbReference type="HOGENOM" id="CLU_2653117_0_0_9"/>
<dbReference type="Proteomes" id="UP000005439">
    <property type="component" value="Chromosome"/>
</dbReference>